<comment type="caution">
    <text evidence="2">The sequence shown here is derived from an EMBL/GenBank/DDBJ whole genome shotgun (WGS) entry which is preliminary data.</text>
</comment>
<keyword evidence="1" id="KW-1133">Transmembrane helix</keyword>
<keyword evidence="1" id="KW-0812">Transmembrane</keyword>
<dbReference type="AlphaFoldDB" id="A8RWF7"/>
<organism evidence="2 3">
    <name type="scientific">Enterocloster bolteae (strain ATCC BAA-613 / DSM 15670 / CCUG 46953 / JCM 12243 / WAL 16351)</name>
    <name type="common">Clostridium bolteae</name>
    <dbReference type="NCBI Taxonomy" id="411902"/>
    <lineage>
        <taxon>Bacteria</taxon>
        <taxon>Bacillati</taxon>
        <taxon>Bacillota</taxon>
        <taxon>Clostridia</taxon>
        <taxon>Lachnospirales</taxon>
        <taxon>Lachnospiraceae</taxon>
        <taxon>Enterocloster</taxon>
    </lineage>
</organism>
<gene>
    <name evidence="2" type="ORF">CLOBOL_04574</name>
</gene>
<dbReference type="EMBL" id="ABCC02000036">
    <property type="protein sequence ID" value="EDP15237.1"/>
    <property type="molecule type" value="Genomic_DNA"/>
</dbReference>
<name>A8RWF7_ENTBW</name>
<proteinExistence type="predicted"/>
<reference evidence="2 3" key="1">
    <citation type="submission" date="2007-08" db="EMBL/GenBank/DDBJ databases">
        <authorList>
            <person name="Fulton L."/>
            <person name="Clifton S."/>
            <person name="Fulton B."/>
            <person name="Xu J."/>
            <person name="Minx P."/>
            <person name="Pepin K.H."/>
            <person name="Johnson M."/>
            <person name="Thiruvilangam P."/>
            <person name="Bhonagiri V."/>
            <person name="Nash W.E."/>
            <person name="Mardis E.R."/>
            <person name="Wilson R.K."/>
        </authorList>
    </citation>
    <scope>NUCLEOTIDE SEQUENCE [LARGE SCALE GENOMIC DNA]</scope>
    <source>
        <strain evidence="3">ATCC BAA-613 / DSM 15670 / CCUG 46953 / JCM 12243 / WAL 16351</strain>
    </source>
</reference>
<protein>
    <submittedName>
        <fullName evidence="2">Uncharacterized protein</fullName>
    </submittedName>
</protein>
<evidence type="ECO:0000313" key="2">
    <source>
        <dbReference type="EMBL" id="EDP15237.1"/>
    </source>
</evidence>
<sequence length="66" mass="7566">MEFSVVSRHGEALSQPCAGMFLFSGFYFLVITQYIAISENYFNKRRGGFKLICDKIGIIHNKTQKN</sequence>
<reference evidence="2 3" key="2">
    <citation type="submission" date="2007-09" db="EMBL/GenBank/DDBJ databases">
        <title>Draft genome sequence of Clostridium bolteae (ATCC BAA-613).</title>
        <authorList>
            <person name="Sudarsanam P."/>
            <person name="Ley R."/>
            <person name="Guruge J."/>
            <person name="Turnbaugh P.J."/>
            <person name="Mahowald M."/>
            <person name="Liep D."/>
            <person name="Gordon J."/>
        </authorList>
    </citation>
    <scope>NUCLEOTIDE SEQUENCE [LARGE SCALE GENOMIC DNA]</scope>
    <source>
        <strain evidence="3">ATCC BAA-613 / DSM 15670 / CCUG 46953 / JCM 12243 / WAL 16351</strain>
    </source>
</reference>
<keyword evidence="1" id="KW-0472">Membrane</keyword>
<feature type="transmembrane region" description="Helical" evidence="1">
    <location>
        <begin position="20"/>
        <end position="37"/>
    </location>
</feature>
<dbReference type="PaxDb" id="411902-CLOBOL_04574"/>
<dbReference type="Proteomes" id="UP000005396">
    <property type="component" value="Unassembled WGS sequence"/>
</dbReference>
<accession>A8RWF7</accession>
<evidence type="ECO:0000313" key="3">
    <source>
        <dbReference type="Proteomes" id="UP000005396"/>
    </source>
</evidence>
<dbReference type="HOGENOM" id="CLU_2823444_0_0_9"/>
<evidence type="ECO:0000256" key="1">
    <source>
        <dbReference type="SAM" id="Phobius"/>
    </source>
</evidence>